<evidence type="ECO:0000256" key="2">
    <source>
        <dbReference type="ARBA" id="ARBA00022741"/>
    </source>
</evidence>
<dbReference type="InterPro" id="IPR000719">
    <property type="entry name" value="Prot_kinase_dom"/>
</dbReference>
<evidence type="ECO:0000313" key="7">
    <source>
        <dbReference type="Proteomes" id="UP000694843"/>
    </source>
</evidence>
<protein>
    <submittedName>
        <fullName evidence="8">Lymphokine-activated killer T-cell-originated protein kinase</fullName>
    </submittedName>
</protein>
<evidence type="ECO:0000256" key="1">
    <source>
        <dbReference type="ARBA" id="ARBA00022679"/>
    </source>
</evidence>
<dbReference type="Gene3D" id="3.30.200.20">
    <property type="entry name" value="Phosphorylase Kinase, domain 1"/>
    <property type="match status" value="1"/>
</dbReference>
<organism evidence="7 8">
    <name type="scientific">Hyalella azteca</name>
    <name type="common">Amphipod</name>
    <dbReference type="NCBI Taxonomy" id="294128"/>
    <lineage>
        <taxon>Eukaryota</taxon>
        <taxon>Metazoa</taxon>
        <taxon>Ecdysozoa</taxon>
        <taxon>Arthropoda</taxon>
        <taxon>Crustacea</taxon>
        <taxon>Multicrustacea</taxon>
        <taxon>Malacostraca</taxon>
        <taxon>Eumalacostraca</taxon>
        <taxon>Peracarida</taxon>
        <taxon>Amphipoda</taxon>
        <taxon>Senticaudata</taxon>
        <taxon>Talitrida</taxon>
        <taxon>Talitroidea</taxon>
        <taxon>Hyalellidae</taxon>
        <taxon>Hyalella</taxon>
    </lineage>
</organism>
<proteinExistence type="predicted"/>
<dbReference type="InterPro" id="IPR011009">
    <property type="entry name" value="Kinase-like_dom_sf"/>
</dbReference>
<dbReference type="AlphaFoldDB" id="A0A8B7N224"/>
<dbReference type="GeneID" id="108665616"/>
<feature type="compositionally biased region" description="Polar residues" evidence="5">
    <location>
        <begin position="400"/>
        <end position="414"/>
    </location>
</feature>
<gene>
    <name evidence="8" type="primary">LOC108665616</name>
</gene>
<dbReference type="KEGG" id="hazt:108665616"/>
<dbReference type="InterPro" id="IPR008271">
    <property type="entry name" value="Ser/Thr_kinase_AS"/>
</dbReference>
<feature type="region of interest" description="Disordered" evidence="5">
    <location>
        <begin position="388"/>
        <end position="511"/>
    </location>
</feature>
<evidence type="ECO:0000256" key="5">
    <source>
        <dbReference type="SAM" id="MobiDB-lite"/>
    </source>
</evidence>
<accession>A0A8B7N224</accession>
<feature type="compositionally biased region" description="Basic and acidic residues" evidence="5">
    <location>
        <begin position="418"/>
        <end position="432"/>
    </location>
</feature>
<reference evidence="8" key="1">
    <citation type="submission" date="2025-08" db="UniProtKB">
        <authorList>
            <consortium name="RefSeq"/>
        </authorList>
    </citation>
    <scope>IDENTIFICATION</scope>
    <source>
        <tissue evidence="8">Whole organism</tissue>
    </source>
</reference>
<dbReference type="GO" id="GO:0004674">
    <property type="term" value="F:protein serine/threonine kinase activity"/>
    <property type="evidence" value="ECO:0007669"/>
    <property type="project" value="TreeGrafter"/>
</dbReference>
<dbReference type="PROSITE" id="PS50011">
    <property type="entry name" value="PROTEIN_KINASE_DOM"/>
    <property type="match status" value="1"/>
</dbReference>
<dbReference type="OMA" id="TIYEMIS"/>
<dbReference type="SUPFAM" id="SSF56112">
    <property type="entry name" value="Protein kinase-like (PK-like)"/>
    <property type="match status" value="1"/>
</dbReference>
<dbReference type="Proteomes" id="UP000694843">
    <property type="component" value="Unplaced"/>
</dbReference>
<keyword evidence="4" id="KW-0067">ATP-binding</keyword>
<keyword evidence="7" id="KW-1185">Reference proteome</keyword>
<evidence type="ECO:0000256" key="3">
    <source>
        <dbReference type="ARBA" id="ARBA00022777"/>
    </source>
</evidence>
<evidence type="ECO:0000313" key="8">
    <source>
        <dbReference type="RefSeq" id="XP_018007881.2"/>
    </source>
</evidence>
<dbReference type="OrthoDB" id="4062651at2759"/>
<dbReference type="Gene3D" id="1.10.510.10">
    <property type="entry name" value="Transferase(Phosphotransferase) domain 1"/>
    <property type="match status" value="1"/>
</dbReference>
<keyword evidence="3 8" id="KW-0418">Kinase</keyword>
<dbReference type="PROSITE" id="PS00108">
    <property type="entry name" value="PROTEIN_KINASE_ST"/>
    <property type="match status" value="1"/>
</dbReference>
<keyword evidence="1" id="KW-0808">Transferase</keyword>
<dbReference type="PANTHER" id="PTHR43289:SF14">
    <property type="entry name" value="LYMPHOKINE-ACTIVATED KILLER T-CELL-ORIGINATED PROTEIN KINASE"/>
    <property type="match status" value="1"/>
</dbReference>
<evidence type="ECO:0000259" key="6">
    <source>
        <dbReference type="PROSITE" id="PS50011"/>
    </source>
</evidence>
<dbReference type="SMART" id="SM00220">
    <property type="entry name" value="S_TKc"/>
    <property type="match status" value="1"/>
</dbReference>
<evidence type="ECO:0000256" key="4">
    <source>
        <dbReference type="ARBA" id="ARBA00022840"/>
    </source>
</evidence>
<dbReference type="PANTHER" id="PTHR43289">
    <property type="entry name" value="MITOGEN-ACTIVATED PROTEIN KINASE KINASE KINASE 20-RELATED"/>
    <property type="match status" value="1"/>
</dbReference>
<sequence>MFSHRIFLYITFKMSDSSKTPNAIHSKNDISRASRGKKSTHEIGKEILTIPASPAMKKIGFGSGVSVFLLERYSPSRGSFKSPWAIKKINSRLLKGASGSKHKGSDDIFSSRLYAEAELLRRLNHPNIVCFRSYTTAADGAKCLAMESVERDLSSIIEDLRLAGQVDPLPVHALTRVCQDVSSALHYLHEEQQLLHGDLKSANLLVKGDFQQVKLCDFGVSLKLDKMMVALPGQHYIGTECWSPPETVLGDAPPTDKADVFAFGLTIWECLTLDFPHVHLLSSEEGEELLSEEEQDLKCEAREEIFQKMIGTRPGLPKSISDVGAAYTPFLEAFNHCTNADPSDRPSAAQLVLVFALLDAPAPEVAGSLQMKDKNRSAEPILIDFETSQDTEDDSHDLSHSVNSTVNLDSTEVAESSCKVHDEFTDEESRLENDDEVEPNAENGNDSSHCGSIEDIKDVQSNEEESEISNKENSCLLKPNSMPLHVNGKKRSSKDCCLSSSPCKKRARPSC</sequence>
<dbReference type="GO" id="GO:0005524">
    <property type="term" value="F:ATP binding"/>
    <property type="evidence" value="ECO:0007669"/>
    <property type="project" value="UniProtKB-KW"/>
</dbReference>
<keyword evidence="2" id="KW-0547">Nucleotide-binding</keyword>
<dbReference type="RefSeq" id="XP_018007881.2">
    <property type="nucleotide sequence ID" value="XM_018152392.2"/>
</dbReference>
<dbReference type="Pfam" id="PF00069">
    <property type="entry name" value="Pkinase"/>
    <property type="match status" value="1"/>
</dbReference>
<name>A0A8B7N224_HYAAZ</name>
<feature type="domain" description="Protein kinase" evidence="6">
    <location>
        <begin position="53"/>
        <end position="358"/>
    </location>
</feature>